<dbReference type="GO" id="GO:0043539">
    <property type="term" value="F:protein serine/threonine kinase activator activity"/>
    <property type="evidence" value="ECO:0007669"/>
    <property type="project" value="TreeGrafter"/>
</dbReference>
<proteinExistence type="predicted"/>
<dbReference type="OMA" id="PRINDFN"/>
<comment type="caution">
    <text evidence="1">The sequence shown here is derived from an EMBL/GenBank/DDBJ whole genome shotgun (WGS) entry which is preliminary data.</text>
</comment>
<dbReference type="Pfam" id="PF08569">
    <property type="entry name" value="Mo25"/>
    <property type="match status" value="1"/>
</dbReference>
<gene>
    <name evidence="1" type="ORF">RDWZM_001349</name>
</gene>
<accession>A0A9Q0RQG9</accession>
<name>A0A9Q0RQG9_BLOTA</name>
<sequence length="386" mass="45381">MDINEYVDQLNSVKIVSTLKRHLLLMLSASKRNDVLKAKQSTIRLEQSLELVRNLMCGNFFTESAKVIFDHFQLEREMVEQDVIGLFMANLDRLSICIGRHLIQIFEHLIHNFSYQTSRPMVEVLNRHEYLLQHTCRLLKHENDLISSMAEQILVQCCRYNVLSCKLIDMRDTNHSNLGTPAYIDLLHSMENSCNPCRMISKFRFLTALLQTHDEIAIYAVNRDLHQLTDAFNRLLMGKCHHLIRFKCLLLFSDLIQNRKLQKLLSSYTSNMDNFKLFYDWLLQLQPNANEFKQECIKTFEVFRLFLLNPNNLKNELFKTFCMENYLSLSSIIERAEKVRSYSDLALMFPEYNDVRERLMEMADKVDKTKTKARGGSRRLPSTISI</sequence>
<dbReference type="PANTHER" id="PTHR10182">
    <property type="entry name" value="CALCIUM-BINDING PROTEIN 39-RELATED"/>
    <property type="match status" value="1"/>
</dbReference>
<evidence type="ECO:0000313" key="2">
    <source>
        <dbReference type="Proteomes" id="UP001142055"/>
    </source>
</evidence>
<evidence type="ECO:0000313" key="1">
    <source>
        <dbReference type="EMBL" id="KAJ6222804.1"/>
    </source>
</evidence>
<dbReference type="PANTHER" id="PTHR10182:SF3">
    <property type="entry name" value="PROTEIN MO25"/>
    <property type="match status" value="1"/>
</dbReference>
<dbReference type="GO" id="GO:0035556">
    <property type="term" value="P:intracellular signal transduction"/>
    <property type="evidence" value="ECO:0007669"/>
    <property type="project" value="TreeGrafter"/>
</dbReference>
<dbReference type="AlphaFoldDB" id="A0A9Q0RQG9"/>
<dbReference type="Proteomes" id="UP001142055">
    <property type="component" value="Chromosome 1"/>
</dbReference>
<organism evidence="1 2">
    <name type="scientific">Blomia tropicalis</name>
    <name type="common">Mite</name>
    <dbReference type="NCBI Taxonomy" id="40697"/>
    <lineage>
        <taxon>Eukaryota</taxon>
        <taxon>Metazoa</taxon>
        <taxon>Ecdysozoa</taxon>
        <taxon>Arthropoda</taxon>
        <taxon>Chelicerata</taxon>
        <taxon>Arachnida</taxon>
        <taxon>Acari</taxon>
        <taxon>Acariformes</taxon>
        <taxon>Sarcoptiformes</taxon>
        <taxon>Astigmata</taxon>
        <taxon>Glycyphagoidea</taxon>
        <taxon>Echimyopodidae</taxon>
        <taxon>Blomia</taxon>
    </lineage>
</organism>
<keyword evidence="2" id="KW-1185">Reference proteome</keyword>
<protein>
    <submittedName>
        <fullName evidence="1">Uncharacterized protein</fullName>
    </submittedName>
</protein>
<dbReference type="EMBL" id="JAPWDV010000001">
    <property type="protein sequence ID" value="KAJ6222804.1"/>
    <property type="molecule type" value="Genomic_DNA"/>
</dbReference>
<reference evidence="1" key="1">
    <citation type="submission" date="2022-12" db="EMBL/GenBank/DDBJ databases">
        <title>Genome assemblies of Blomia tropicalis.</title>
        <authorList>
            <person name="Cui Y."/>
        </authorList>
    </citation>
    <scope>NUCLEOTIDE SEQUENCE</scope>
    <source>
        <tissue evidence="1">Adult mites</tissue>
    </source>
</reference>
<dbReference type="InterPro" id="IPR013878">
    <property type="entry name" value="Mo25"/>
</dbReference>